<dbReference type="InterPro" id="IPR037883">
    <property type="entry name" value="Knr4/Smi1-like_sf"/>
</dbReference>
<reference evidence="3" key="1">
    <citation type="submission" date="2016-10" db="EMBL/GenBank/DDBJ databases">
        <authorList>
            <person name="Varghese N."/>
            <person name="Submissions S."/>
        </authorList>
    </citation>
    <scope>NUCLEOTIDE SEQUENCE [LARGE SCALE GENOMIC DNA]</scope>
    <source>
        <strain>GEY</strain>
        <strain evidence="3">DSM 9560</strain>
    </source>
</reference>
<dbReference type="Proteomes" id="UP000199513">
    <property type="component" value="Unassembled WGS sequence"/>
</dbReference>
<dbReference type="EMBL" id="FONY01000065">
    <property type="protein sequence ID" value="SFF57793.1"/>
    <property type="molecule type" value="Genomic_DNA"/>
</dbReference>
<sequence>MTLTFLLGCNNKTNDKKINMTATEKLKSILTEQYISEDGDKYKVELKEGLTDQQIDDLAKKLPTGQVPIEIRELLKFTSGFEFYGLEEVTFDGIGQFGFENFFPNSVQLAGDGFGNFWILDVDKKGNWGNVFYVCHDPAVIVKHSENLTQFIEHVSDFGKNGNKSNLDIIHEKVVMDIWSKDNGFIELENARQSNDTILKNFAQTLPDSFVIADLRNKPIQSGFAWGKYGPNIDNAKRHENELIWGVEKQSKKGLISKLFGR</sequence>
<gene>
    <name evidence="2" type="ORF">SAMN04488541_10657</name>
</gene>
<dbReference type="STRING" id="1003.SAMN04488541_10657"/>
<name>A0A1I2JUQ9_9BACT</name>
<dbReference type="SUPFAM" id="SSF160631">
    <property type="entry name" value="SMI1/KNR4-like"/>
    <property type="match status" value="1"/>
</dbReference>
<dbReference type="InterPro" id="IPR018958">
    <property type="entry name" value="Knr4/Smi1-like_dom"/>
</dbReference>
<accession>A0A1I2JUQ9</accession>
<evidence type="ECO:0000313" key="3">
    <source>
        <dbReference type="Proteomes" id="UP000199513"/>
    </source>
</evidence>
<evidence type="ECO:0000313" key="2">
    <source>
        <dbReference type="EMBL" id="SFF57793.1"/>
    </source>
</evidence>
<feature type="domain" description="Knr4/Smi1-like" evidence="1">
    <location>
        <begin position="49"/>
        <end position="153"/>
    </location>
</feature>
<protein>
    <submittedName>
        <fullName evidence="2">SMI1 / KNR4 family (SUKH-1)</fullName>
    </submittedName>
</protein>
<organism evidence="2 3">
    <name type="scientific">Thermoflexibacter ruber</name>
    <dbReference type="NCBI Taxonomy" id="1003"/>
    <lineage>
        <taxon>Bacteria</taxon>
        <taxon>Pseudomonadati</taxon>
        <taxon>Bacteroidota</taxon>
        <taxon>Cytophagia</taxon>
        <taxon>Cytophagales</taxon>
        <taxon>Thermoflexibacteraceae</taxon>
        <taxon>Thermoflexibacter</taxon>
    </lineage>
</organism>
<proteinExistence type="predicted"/>
<keyword evidence="3" id="KW-1185">Reference proteome</keyword>
<evidence type="ECO:0000259" key="1">
    <source>
        <dbReference type="Pfam" id="PF09346"/>
    </source>
</evidence>
<dbReference type="AlphaFoldDB" id="A0A1I2JUQ9"/>
<dbReference type="Pfam" id="PF09346">
    <property type="entry name" value="SMI1_KNR4"/>
    <property type="match status" value="1"/>
</dbReference>